<feature type="transmembrane region" description="Helical" evidence="1">
    <location>
        <begin position="223"/>
        <end position="244"/>
    </location>
</feature>
<feature type="transmembrane region" description="Helical" evidence="1">
    <location>
        <begin position="89"/>
        <end position="108"/>
    </location>
</feature>
<organism evidence="2 3">
    <name type="scientific">Kineosphaera limosa NBRC 100340</name>
    <dbReference type="NCBI Taxonomy" id="1184609"/>
    <lineage>
        <taxon>Bacteria</taxon>
        <taxon>Bacillati</taxon>
        <taxon>Actinomycetota</taxon>
        <taxon>Actinomycetes</taxon>
        <taxon>Micrococcales</taxon>
        <taxon>Dermatophilaceae</taxon>
        <taxon>Kineosphaera</taxon>
    </lineage>
</organism>
<dbReference type="EMBL" id="BAHD01000013">
    <property type="protein sequence ID" value="GAB94858.1"/>
    <property type="molecule type" value="Genomic_DNA"/>
</dbReference>
<gene>
    <name evidence="2" type="ORF">KILIM_013_00130</name>
</gene>
<feature type="transmembrane region" description="Helical" evidence="1">
    <location>
        <begin position="288"/>
        <end position="307"/>
    </location>
</feature>
<keyword evidence="3" id="KW-1185">Reference proteome</keyword>
<evidence type="ECO:0000313" key="3">
    <source>
        <dbReference type="Proteomes" id="UP000008366"/>
    </source>
</evidence>
<sequence>MSVNQQTPATAMTDPTPPRGWGVALPQLARGAVMGAADIVPGISGGTVALVLGIYRQLIEAIHLSVAVVLRILKADLRGAGAALKRVPWIWLGALGVGILSMVFIASGPLSRALATYPVELAGLFLGLIAGAIVLCWRQLEWPAATHYVAAAIWAVATFVLLGLSPASTAAGATPPWWAFFVGGAIAICAMILPGISGSFLLVLMGLYAPVIGAVAQRDLLTIAIFALGCATGIALASSALRWLLSNHHDLVIASMVGLMLGANRILWPWPGGLESTALELPGADNWLLPTVLAVLGFVIVLGLEAIGSRLSGKTAQAGPQDKATTESA</sequence>
<evidence type="ECO:0000313" key="2">
    <source>
        <dbReference type="EMBL" id="GAB94858.1"/>
    </source>
</evidence>
<dbReference type="PANTHER" id="PTHR37308">
    <property type="entry name" value="INTEGRAL MEMBRANE PROTEIN"/>
    <property type="match status" value="1"/>
</dbReference>
<keyword evidence="1" id="KW-0812">Transmembrane</keyword>
<reference evidence="2 3" key="1">
    <citation type="submission" date="2012-08" db="EMBL/GenBank/DDBJ databases">
        <title>Whole genome shotgun sequence of Kineosphaera limosa NBRC 100340.</title>
        <authorList>
            <person name="Yoshida I."/>
            <person name="Isaki S."/>
            <person name="Hosoyama A."/>
            <person name="Tsuchikane K."/>
            <person name="Katsumata H."/>
            <person name="Ando Y."/>
            <person name="Ohji S."/>
            <person name="Hamada M."/>
            <person name="Tamura T."/>
            <person name="Yamazoe A."/>
            <person name="Yamazaki S."/>
            <person name="Fujita N."/>
        </authorList>
    </citation>
    <scope>NUCLEOTIDE SEQUENCE [LARGE SCALE GENOMIC DNA]</scope>
    <source>
        <strain evidence="2 3">NBRC 100340</strain>
    </source>
</reference>
<keyword evidence="1" id="KW-1133">Transmembrane helix</keyword>
<dbReference type="InterPro" id="IPR007163">
    <property type="entry name" value="VCA0040-like"/>
</dbReference>
<evidence type="ECO:0000256" key="1">
    <source>
        <dbReference type="SAM" id="Phobius"/>
    </source>
</evidence>
<dbReference type="STRING" id="1184609.KILIM_013_00130"/>
<protein>
    <recommendedName>
        <fullName evidence="4">DUF368 domain-containing protein</fullName>
    </recommendedName>
</protein>
<dbReference type="Pfam" id="PF04018">
    <property type="entry name" value="VCA0040-like"/>
    <property type="match status" value="1"/>
</dbReference>
<keyword evidence="1" id="KW-0472">Membrane</keyword>
<name>K6VFB6_9MICO</name>
<dbReference type="AlphaFoldDB" id="K6VFB6"/>
<feature type="transmembrane region" description="Helical" evidence="1">
    <location>
        <begin position="114"/>
        <end position="137"/>
    </location>
</feature>
<dbReference type="Proteomes" id="UP000008366">
    <property type="component" value="Unassembled WGS sequence"/>
</dbReference>
<accession>K6VFB6</accession>
<evidence type="ECO:0008006" key="4">
    <source>
        <dbReference type="Google" id="ProtNLM"/>
    </source>
</evidence>
<feature type="transmembrane region" description="Helical" evidence="1">
    <location>
        <begin position="176"/>
        <end position="193"/>
    </location>
</feature>
<dbReference type="PANTHER" id="PTHR37308:SF1">
    <property type="entry name" value="POLYPRENYL-PHOSPHATE TRANSPORTER"/>
    <property type="match status" value="1"/>
</dbReference>
<comment type="caution">
    <text evidence="2">The sequence shown here is derived from an EMBL/GenBank/DDBJ whole genome shotgun (WGS) entry which is preliminary data.</text>
</comment>
<proteinExistence type="predicted"/>
<dbReference type="eggNOG" id="COG2035">
    <property type="taxonomic scope" value="Bacteria"/>
</dbReference>
<feature type="transmembrane region" description="Helical" evidence="1">
    <location>
        <begin position="144"/>
        <end position="164"/>
    </location>
</feature>